<protein>
    <submittedName>
        <fullName evidence="2">Uncharacterized protein</fullName>
    </submittedName>
</protein>
<dbReference type="RefSeq" id="XP_046014255.1">
    <property type="nucleotide sequence ID" value="XM_046147850.1"/>
</dbReference>
<accession>A0A9P8Y9G2</accession>
<dbReference type="GeneID" id="70177396"/>
<dbReference type="Proteomes" id="UP000756346">
    <property type="component" value="Unassembled WGS sequence"/>
</dbReference>
<keyword evidence="3" id="KW-1185">Reference proteome</keyword>
<feature type="region of interest" description="Disordered" evidence="1">
    <location>
        <begin position="94"/>
        <end position="118"/>
    </location>
</feature>
<gene>
    <name evidence="2" type="ORF">B0I36DRAFT_108737</name>
</gene>
<proteinExistence type="predicted"/>
<evidence type="ECO:0000313" key="3">
    <source>
        <dbReference type="Proteomes" id="UP000756346"/>
    </source>
</evidence>
<sequence>MLSYEWSPGRVSSRIMLLVRGSWGIMAIQNLDSQRSGGAEQGRGRTVWSNPRCNLNDASSVAPRPRCCLWDARWLRVALELHLRWLAGLCRDEGSLKSPQPAGDARCRRQGPLKSSAS</sequence>
<evidence type="ECO:0000313" key="2">
    <source>
        <dbReference type="EMBL" id="KAH7033423.1"/>
    </source>
</evidence>
<organism evidence="2 3">
    <name type="scientific">Microdochium trichocladiopsis</name>
    <dbReference type="NCBI Taxonomy" id="1682393"/>
    <lineage>
        <taxon>Eukaryota</taxon>
        <taxon>Fungi</taxon>
        <taxon>Dikarya</taxon>
        <taxon>Ascomycota</taxon>
        <taxon>Pezizomycotina</taxon>
        <taxon>Sordariomycetes</taxon>
        <taxon>Xylariomycetidae</taxon>
        <taxon>Xylariales</taxon>
        <taxon>Microdochiaceae</taxon>
        <taxon>Microdochium</taxon>
    </lineage>
</organism>
<reference evidence="2" key="1">
    <citation type="journal article" date="2021" name="Nat. Commun.">
        <title>Genetic determinants of endophytism in the Arabidopsis root mycobiome.</title>
        <authorList>
            <person name="Mesny F."/>
            <person name="Miyauchi S."/>
            <person name="Thiergart T."/>
            <person name="Pickel B."/>
            <person name="Atanasova L."/>
            <person name="Karlsson M."/>
            <person name="Huettel B."/>
            <person name="Barry K.W."/>
            <person name="Haridas S."/>
            <person name="Chen C."/>
            <person name="Bauer D."/>
            <person name="Andreopoulos W."/>
            <person name="Pangilinan J."/>
            <person name="LaButti K."/>
            <person name="Riley R."/>
            <person name="Lipzen A."/>
            <person name="Clum A."/>
            <person name="Drula E."/>
            <person name="Henrissat B."/>
            <person name="Kohler A."/>
            <person name="Grigoriev I.V."/>
            <person name="Martin F.M."/>
            <person name="Hacquard S."/>
        </authorList>
    </citation>
    <scope>NUCLEOTIDE SEQUENCE</scope>
    <source>
        <strain evidence="2">MPI-CAGE-CH-0230</strain>
    </source>
</reference>
<name>A0A9P8Y9G2_9PEZI</name>
<comment type="caution">
    <text evidence="2">The sequence shown here is derived from an EMBL/GenBank/DDBJ whole genome shotgun (WGS) entry which is preliminary data.</text>
</comment>
<dbReference type="AlphaFoldDB" id="A0A9P8Y9G2"/>
<dbReference type="EMBL" id="JAGTJQ010000004">
    <property type="protein sequence ID" value="KAH7033423.1"/>
    <property type="molecule type" value="Genomic_DNA"/>
</dbReference>
<evidence type="ECO:0000256" key="1">
    <source>
        <dbReference type="SAM" id="MobiDB-lite"/>
    </source>
</evidence>